<accession>A0A6P3VKV6</accession>
<feature type="region of interest" description="Disordered" evidence="1">
    <location>
        <begin position="212"/>
        <end position="266"/>
    </location>
</feature>
<evidence type="ECO:0000313" key="2">
    <source>
        <dbReference type="Proteomes" id="UP000515152"/>
    </source>
</evidence>
<name>A0A6P3VKV6_CLUHA</name>
<feature type="region of interest" description="Disordered" evidence="1">
    <location>
        <begin position="146"/>
        <end position="180"/>
    </location>
</feature>
<protein>
    <submittedName>
        <fullName evidence="3">Uncharacterized protein si:ch211-67e16.4</fullName>
    </submittedName>
</protein>
<dbReference type="RefSeq" id="XP_012674603.2">
    <property type="nucleotide sequence ID" value="XM_012819149.3"/>
</dbReference>
<keyword evidence="2" id="KW-1185">Reference proteome</keyword>
<dbReference type="KEGG" id="char:105892833"/>
<organism evidence="2 3">
    <name type="scientific">Clupea harengus</name>
    <name type="common">Atlantic herring</name>
    <dbReference type="NCBI Taxonomy" id="7950"/>
    <lineage>
        <taxon>Eukaryota</taxon>
        <taxon>Metazoa</taxon>
        <taxon>Chordata</taxon>
        <taxon>Craniata</taxon>
        <taxon>Vertebrata</taxon>
        <taxon>Euteleostomi</taxon>
        <taxon>Actinopterygii</taxon>
        <taxon>Neopterygii</taxon>
        <taxon>Teleostei</taxon>
        <taxon>Clupei</taxon>
        <taxon>Clupeiformes</taxon>
        <taxon>Clupeoidei</taxon>
        <taxon>Clupeidae</taxon>
        <taxon>Clupea</taxon>
    </lineage>
</organism>
<feature type="compositionally biased region" description="Basic and acidic residues" evidence="1">
    <location>
        <begin position="151"/>
        <end position="167"/>
    </location>
</feature>
<dbReference type="OrthoDB" id="8958382at2759"/>
<sequence length="416" mass="45953">MDVNLTISLIRGQMGVVIEKAVTVAVENVLGEMMKVVSIKFDEFRKEMNAKEKENENIRQMLDISRCQMRAMRKYLSVSAAKDDRQNHPTQRQQVNQFDSIRVPEVHLDQTTFSLSLPHGGISNGPLCRRTVNNLTLPEIRNSSFTHRSLMSREEYSTTSHKSKDPITEPVSMEDPPQPELRLIASDGTTTLLAPIKQEITDRPELDCRFEEVGESSDTPLNRKPDQTSPPERDLPDAPEPRHLSPGEAEVGGLAGKDTSPPPLASTAPLVKEEMAEAEMVPIKQEPQEVEVEVEGDSLGPVEGEGLSQGGYLEGTETQQITSGATMGQTGAYFSPLASSSTYAGRQPCVPMATAVSTGSSLASATWAGVRQGRPWLRDLGLYEQYKQARAELRRRARCAGSSWSRTCRRRCSPTW</sequence>
<dbReference type="AlphaFoldDB" id="A0A6P3VKV6"/>
<evidence type="ECO:0000256" key="1">
    <source>
        <dbReference type="SAM" id="MobiDB-lite"/>
    </source>
</evidence>
<dbReference type="GeneID" id="105892833"/>
<gene>
    <name evidence="3" type="primary">si:ch211-67e16.4</name>
</gene>
<feature type="compositionally biased region" description="Basic and acidic residues" evidence="1">
    <location>
        <begin position="221"/>
        <end position="245"/>
    </location>
</feature>
<reference evidence="3" key="1">
    <citation type="submission" date="2025-08" db="UniProtKB">
        <authorList>
            <consortium name="RefSeq"/>
        </authorList>
    </citation>
    <scope>IDENTIFICATION</scope>
</reference>
<evidence type="ECO:0000313" key="3">
    <source>
        <dbReference type="RefSeq" id="XP_012674603.2"/>
    </source>
</evidence>
<proteinExistence type="predicted"/>
<dbReference type="Proteomes" id="UP000515152">
    <property type="component" value="Chromosome 2"/>
</dbReference>